<evidence type="ECO:0000259" key="4">
    <source>
        <dbReference type="PROSITE" id="PS50970"/>
    </source>
</evidence>
<dbReference type="Pfam" id="PF02574">
    <property type="entry name" value="S-methyl_trans"/>
    <property type="match status" value="1"/>
</dbReference>
<dbReference type="InterPro" id="IPR036589">
    <property type="entry name" value="HCY_dom_sf"/>
</dbReference>
<protein>
    <recommendedName>
        <fullName evidence="4">Hcy-binding domain-containing protein</fullName>
    </recommendedName>
</protein>
<evidence type="ECO:0000256" key="2">
    <source>
        <dbReference type="ARBA" id="ARBA00022679"/>
    </source>
</evidence>
<name>A0A432GZR6_9DELT</name>
<keyword evidence="1" id="KW-0489">Methyltransferase</keyword>
<keyword evidence="2" id="KW-0808">Transferase</keyword>
<accession>A0A432GZR6</accession>
<dbReference type="EMBL" id="QNZJ01000016">
    <property type="protein sequence ID" value="RTZ88945.1"/>
    <property type="molecule type" value="Genomic_DNA"/>
</dbReference>
<sequence length="75" mass="8305">MTSLFERLNDNEIILLDGGVSTEIQKRGVAMDSDVWSGLAHKSHPEVVLQVHEDYIRAGAQVITANTYSTARHVL</sequence>
<gene>
    <name evidence="5" type="ORF">DSY95_00360</name>
</gene>
<evidence type="ECO:0000256" key="3">
    <source>
        <dbReference type="PROSITE-ProRule" id="PRU00333"/>
    </source>
</evidence>
<dbReference type="Gene3D" id="3.20.20.330">
    <property type="entry name" value="Homocysteine-binding-like domain"/>
    <property type="match status" value="1"/>
</dbReference>
<reference evidence="5 6" key="1">
    <citation type="submission" date="2018-06" db="EMBL/GenBank/DDBJ databases">
        <title>Combined omics and stable isotope probing to characterize newly discovered Mariana Back-Arc vent microbial communities.</title>
        <authorList>
            <person name="Trembath-Reichert E."/>
            <person name="Huber J.A."/>
        </authorList>
    </citation>
    <scope>NUCLEOTIDE SEQUENCE [LARGE SCALE GENOMIC DNA]</scope>
    <source>
        <strain evidence="5">MAG 54</strain>
    </source>
</reference>
<dbReference type="InterPro" id="IPR003726">
    <property type="entry name" value="HCY_dom"/>
</dbReference>
<dbReference type="GO" id="GO:0032259">
    <property type="term" value="P:methylation"/>
    <property type="evidence" value="ECO:0007669"/>
    <property type="project" value="UniProtKB-KW"/>
</dbReference>
<evidence type="ECO:0000313" key="6">
    <source>
        <dbReference type="Proteomes" id="UP000287719"/>
    </source>
</evidence>
<comment type="caution">
    <text evidence="5">The sequence shown here is derived from an EMBL/GenBank/DDBJ whole genome shotgun (WGS) entry which is preliminary data.</text>
</comment>
<dbReference type="PANTHER" id="PTHR11103">
    <property type="entry name" value="SLR1189 PROTEIN"/>
    <property type="match status" value="1"/>
</dbReference>
<feature type="domain" description="Hcy-binding" evidence="4">
    <location>
        <begin position="2"/>
        <end position="75"/>
    </location>
</feature>
<dbReference type="GO" id="GO:0008168">
    <property type="term" value="F:methyltransferase activity"/>
    <property type="evidence" value="ECO:0007669"/>
    <property type="project" value="UniProtKB-KW"/>
</dbReference>
<comment type="caution">
    <text evidence="3">Lacks conserved residue(s) required for the propagation of feature annotation.</text>
</comment>
<dbReference type="Proteomes" id="UP000287719">
    <property type="component" value="Unassembled WGS sequence"/>
</dbReference>
<evidence type="ECO:0000313" key="5">
    <source>
        <dbReference type="EMBL" id="RTZ88945.1"/>
    </source>
</evidence>
<dbReference type="PROSITE" id="PS50970">
    <property type="entry name" value="HCY"/>
    <property type="match status" value="1"/>
</dbReference>
<evidence type="ECO:0000256" key="1">
    <source>
        <dbReference type="ARBA" id="ARBA00022603"/>
    </source>
</evidence>
<dbReference type="PANTHER" id="PTHR11103:SF18">
    <property type="entry name" value="SLR1189 PROTEIN"/>
    <property type="match status" value="1"/>
</dbReference>
<proteinExistence type="predicted"/>
<organism evidence="5 6">
    <name type="scientific">SAR324 cluster bacterium</name>
    <dbReference type="NCBI Taxonomy" id="2024889"/>
    <lineage>
        <taxon>Bacteria</taxon>
        <taxon>Deltaproteobacteria</taxon>
        <taxon>SAR324 cluster</taxon>
    </lineage>
</organism>
<dbReference type="AlphaFoldDB" id="A0A432GZR6"/>
<dbReference type="SUPFAM" id="SSF82282">
    <property type="entry name" value="Homocysteine S-methyltransferase"/>
    <property type="match status" value="1"/>
</dbReference>